<dbReference type="Ensembl" id="ENSPSTT00000021501.1">
    <property type="protein sequence ID" value="ENSPSTP00000020495.1"/>
    <property type="gene ID" value="ENSPSTG00000014880.1"/>
</dbReference>
<organism evidence="2 3">
    <name type="scientific">Pavo cristatus</name>
    <name type="common">Indian peafowl</name>
    <name type="synonym">Blue peafowl</name>
    <dbReference type="NCBI Taxonomy" id="9049"/>
    <lineage>
        <taxon>Eukaryota</taxon>
        <taxon>Metazoa</taxon>
        <taxon>Chordata</taxon>
        <taxon>Craniata</taxon>
        <taxon>Vertebrata</taxon>
        <taxon>Euteleostomi</taxon>
        <taxon>Archelosauria</taxon>
        <taxon>Archosauria</taxon>
        <taxon>Dinosauria</taxon>
        <taxon>Saurischia</taxon>
        <taxon>Theropoda</taxon>
        <taxon>Coelurosauria</taxon>
        <taxon>Aves</taxon>
        <taxon>Neognathae</taxon>
        <taxon>Galloanserae</taxon>
        <taxon>Galliformes</taxon>
        <taxon>Phasianidae</taxon>
        <taxon>Phasianinae</taxon>
        <taxon>Pavo</taxon>
    </lineage>
</organism>
<protein>
    <submittedName>
        <fullName evidence="2">Uncharacterized protein</fullName>
    </submittedName>
</protein>
<name>A0A8C9FXU0_PAVCR</name>
<accession>A0A8C9FXU0</accession>
<sequence>LAAAPPSPHHHSDGGGALGLQPLNRGLERALEEAAHSGGLNLSGRKLKEFPRSASALTHDLSDTVRAGEAEGTGGDGAAGVPPSGGERGRWRPLNLRGTPFSPPSPPQAHCFHSQLNLWGKQVCVDLIALRGAYPLSSPSAQLGA</sequence>
<feature type="compositionally biased region" description="Basic and acidic residues" evidence="1">
    <location>
        <begin position="60"/>
        <end position="69"/>
    </location>
</feature>
<evidence type="ECO:0000313" key="3">
    <source>
        <dbReference type="Proteomes" id="UP000694428"/>
    </source>
</evidence>
<proteinExistence type="predicted"/>
<dbReference type="Proteomes" id="UP000694428">
    <property type="component" value="Unplaced"/>
</dbReference>
<reference evidence="2" key="1">
    <citation type="submission" date="2025-08" db="UniProtKB">
        <authorList>
            <consortium name="Ensembl"/>
        </authorList>
    </citation>
    <scope>IDENTIFICATION</scope>
</reference>
<feature type="region of interest" description="Disordered" evidence="1">
    <location>
        <begin position="1"/>
        <end position="24"/>
    </location>
</feature>
<dbReference type="AlphaFoldDB" id="A0A8C9FXU0"/>
<evidence type="ECO:0000313" key="2">
    <source>
        <dbReference type="Ensembl" id="ENSPSTP00000020495.1"/>
    </source>
</evidence>
<keyword evidence="3" id="KW-1185">Reference proteome</keyword>
<evidence type="ECO:0000256" key="1">
    <source>
        <dbReference type="SAM" id="MobiDB-lite"/>
    </source>
</evidence>
<reference evidence="2" key="2">
    <citation type="submission" date="2025-09" db="UniProtKB">
        <authorList>
            <consortium name="Ensembl"/>
        </authorList>
    </citation>
    <scope>IDENTIFICATION</scope>
</reference>
<feature type="region of interest" description="Disordered" evidence="1">
    <location>
        <begin position="53"/>
        <end position="108"/>
    </location>
</feature>